<sequence>MKFEAIRIKNFRTIEGEQEIELGHGITIVGPNSSGKTNILKAIEMVFTGYENKLDYDIKDDLTFGVGNGQTSLIATFSGDRSSKDNEFFVLYDELVEMLEAEKEPTNTFALYLSFAKSGKPIYRFFSNEKMKKDFQAQFSRKQMIAVNTLLDTFVCHYVPSSKSINDLYNSLLLPFIKRAVSRVLEDKLQAINESLRLISSHLDKQLAVAGLPNIKSHFYLPNGSLEELLHQFEFQLSDPNKTTINRKGMGIQASAILASFLWITKEEKRHDKSPIWLIEEPESYLHPQLAESCHKMLNEISMEALLVTTTHSLGFVSQDPKKIIGTMLDNNTTKVIKYDTYVGATSSIRSALGVRFSDYYNLGLLNVFVEGKSDREIFQWFLGKVKSQEDGKYSWVHVRAAEFLDFSGVSGIEGFMKATYEFIYKERPVITVLDGDTAGDKTRRALQQYFGNKEVPFQANINFISLHTGFSLEGLFPHEWIIDAHEEHPNWFSEYSIDVEGKLQPFLMKTDKNKEQLRHHLIAKADIQENYEWIVRFETVLDMLDSGLEKAYLDTYGTKMESYKVDSPLAM</sequence>
<dbReference type="SUPFAM" id="SSF52540">
    <property type="entry name" value="P-loop containing nucleoside triphosphate hydrolases"/>
    <property type="match status" value="1"/>
</dbReference>
<evidence type="ECO:0000313" key="2">
    <source>
        <dbReference type="EMBL" id="EGW21810.1"/>
    </source>
</evidence>
<dbReference type="STRING" id="697282.Mettu_0595"/>
<dbReference type="PANTHER" id="PTHR43581">
    <property type="entry name" value="ATP/GTP PHOSPHATASE"/>
    <property type="match status" value="1"/>
</dbReference>
<name>G3IVZ9_METTV</name>
<dbReference type="HOGENOM" id="CLU_484784_0_0_6"/>
<keyword evidence="3" id="KW-1185">Reference proteome</keyword>
<proteinExistence type="predicted"/>
<dbReference type="GO" id="GO:0006302">
    <property type="term" value="P:double-strand break repair"/>
    <property type="evidence" value="ECO:0007669"/>
    <property type="project" value="InterPro"/>
</dbReference>
<dbReference type="OrthoDB" id="3322489at2"/>
<dbReference type="PANTHER" id="PTHR43581:SF2">
    <property type="entry name" value="EXCINUCLEASE ATPASE SUBUNIT"/>
    <property type="match status" value="1"/>
</dbReference>
<dbReference type="RefSeq" id="WP_006889785.1">
    <property type="nucleotide sequence ID" value="NZ_JH109152.1"/>
</dbReference>
<dbReference type="Gene3D" id="3.40.50.300">
    <property type="entry name" value="P-loop containing nucleotide triphosphate hydrolases"/>
    <property type="match status" value="1"/>
</dbReference>
<organism evidence="2 3">
    <name type="scientific">Methylobacter tundripaludum (strain ATCC BAA-1195 / DSM 17260 / SV96)</name>
    <dbReference type="NCBI Taxonomy" id="697282"/>
    <lineage>
        <taxon>Bacteria</taxon>
        <taxon>Pseudomonadati</taxon>
        <taxon>Pseudomonadota</taxon>
        <taxon>Gammaproteobacteria</taxon>
        <taxon>Methylococcales</taxon>
        <taxon>Methylococcaceae</taxon>
        <taxon>Methylobacter</taxon>
    </lineage>
</organism>
<evidence type="ECO:0000259" key="1">
    <source>
        <dbReference type="Pfam" id="PF13175"/>
    </source>
</evidence>
<accession>G3IVZ9</accession>
<dbReference type="Proteomes" id="UP000004664">
    <property type="component" value="Unassembled WGS sequence"/>
</dbReference>
<protein>
    <recommendedName>
        <fullName evidence="1">Endonuclease GajA/Old nuclease/RecF-like AAA domain-containing protein</fullName>
    </recommendedName>
</protein>
<dbReference type="InterPro" id="IPR027417">
    <property type="entry name" value="P-loop_NTPase"/>
</dbReference>
<feature type="domain" description="Endonuclease GajA/Old nuclease/RecF-like AAA" evidence="1">
    <location>
        <begin position="1"/>
        <end position="317"/>
    </location>
</feature>
<dbReference type="EMBL" id="JH109152">
    <property type="protein sequence ID" value="EGW21810.1"/>
    <property type="molecule type" value="Genomic_DNA"/>
</dbReference>
<dbReference type="InterPro" id="IPR041685">
    <property type="entry name" value="AAA_GajA/Old/RecF-like"/>
</dbReference>
<reference evidence="2 3" key="1">
    <citation type="submission" date="2011-06" db="EMBL/GenBank/DDBJ databases">
        <title>Genomic sequence of Methylobacter tundripaludum SV96.</title>
        <authorList>
            <consortium name="US DOE Joint Genome Institute"/>
            <person name="Lucas S."/>
            <person name="Han J."/>
            <person name="Lapidus A."/>
            <person name="Cheng J.-F."/>
            <person name="Goodwin L."/>
            <person name="Pitluck S."/>
            <person name="Held B."/>
            <person name="Detter J.C."/>
            <person name="Han C."/>
            <person name="Tapia R."/>
            <person name="Land M."/>
            <person name="Hauser L."/>
            <person name="Kyrpides N."/>
            <person name="Ivanova N."/>
            <person name="Ovchinnikova G."/>
            <person name="Pagani I."/>
            <person name="Klotz M.G."/>
            <person name="Dispirito A.A."/>
            <person name="Murrell J.C."/>
            <person name="Dunfield P."/>
            <person name="Kalyuzhnaya M.G."/>
            <person name="Svenning M."/>
            <person name="Trotsenko Y.A."/>
            <person name="Stein L.Y."/>
            <person name="Woyke T."/>
        </authorList>
    </citation>
    <scope>NUCLEOTIDE SEQUENCE [LARGE SCALE GENOMIC DNA]</scope>
    <source>
        <strain evidence="3">ATCC BAA-1195 / DSM 17260 / SV96</strain>
    </source>
</reference>
<gene>
    <name evidence="2" type="ORF">Mettu_0595</name>
</gene>
<dbReference type="AlphaFoldDB" id="G3IVZ9"/>
<evidence type="ECO:0000313" key="3">
    <source>
        <dbReference type="Proteomes" id="UP000004664"/>
    </source>
</evidence>
<dbReference type="InterPro" id="IPR051396">
    <property type="entry name" value="Bact_Antivir_Def_Nuclease"/>
</dbReference>
<dbReference type="Pfam" id="PF13175">
    <property type="entry name" value="AAA_15"/>
    <property type="match status" value="1"/>
</dbReference>
<dbReference type="eggNOG" id="COG4637">
    <property type="taxonomic scope" value="Bacteria"/>
</dbReference>
<dbReference type="GO" id="GO:0016887">
    <property type="term" value="F:ATP hydrolysis activity"/>
    <property type="evidence" value="ECO:0007669"/>
    <property type="project" value="InterPro"/>
</dbReference>